<protein>
    <submittedName>
        <fullName evidence="3">Trp biosynthesis associated, transmembrane protein, Oprn/Chp</fullName>
    </submittedName>
</protein>
<feature type="transmembrane region" description="Helical" evidence="2">
    <location>
        <begin position="28"/>
        <end position="48"/>
    </location>
</feature>
<dbReference type="HOGENOM" id="CLU_084749_2_0_11"/>
<dbReference type="Proteomes" id="UP000000485">
    <property type="component" value="Chromosome"/>
</dbReference>
<keyword evidence="4" id="KW-1185">Reference proteome</keyword>
<dbReference type="KEGG" id="cga:Celgi_1826"/>
<dbReference type="Pfam" id="PF09534">
    <property type="entry name" value="Trp_oprn_chp"/>
    <property type="match status" value="1"/>
</dbReference>
<feature type="region of interest" description="Disordered" evidence="1">
    <location>
        <begin position="174"/>
        <end position="209"/>
    </location>
</feature>
<dbReference type="AlphaFoldDB" id="F8A6X9"/>
<dbReference type="eggNOG" id="ENOG5033A40">
    <property type="taxonomic scope" value="Bacteria"/>
</dbReference>
<reference evidence="4" key="1">
    <citation type="submission" date="2011-04" db="EMBL/GenBank/DDBJ databases">
        <title>Complete sequence of Cellvibrio gilvus ATCC 13127.</title>
        <authorList>
            <person name="Lucas S."/>
            <person name="Han J."/>
            <person name="Lapidus A."/>
            <person name="Cheng J.-F."/>
            <person name="Goodwin L."/>
            <person name="Pitluck S."/>
            <person name="Peters L."/>
            <person name="Munk A."/>
            <person name="Detter J.C."/>
            <person name="Han C."/>
            <person name="Tapia R."/>
            <person name="Land M."/>
            <person name="Hauser L."/>
            <person name="Kyrpides N."/>
            <person name="Ivanova N."/>
            <person name="Ovchinnikova G."/>
            <person name="Pagani I."/>
            <person name="Mead D."/>
            <person name="Brumm P."/>
            <person name="Woyke T."/>
        </authorList>
    </citation>
    <scope>NUCLEOTIDE SEQUENCE [LARGE SCALE GENOMIC DNA]</scope>
    <source>
        <strain evidence="4">ATCC 13127 / NRRL B-14078</strain>
    </source>
</reference>
<dbReference type="STRING" id="593907.Celgi_1826"/>
<keyword evidence="2" id="KW-0472">Membrane</keyword>
<dbReference type="InterPro" id="IPR019051">
    <property type="entry name" value="Trp_biosyn_TM_oprn/chp"/>
</dbReference>
<name>F8A6X9_CELGA</name>
<evidence type="ECO:0000256" key="2">
    <source>
        <dbReference type="SAM" id="Phobius"/>
    </source>
</evidence>
<keyword evidence="2 3" id="KW-0812">Transmembrane</keyword>
<feature type="transmembrane region" description="Helical" evidence="2">
    <location>
        <begin position="96"/>
        <end position="117"/>
    </location>
</feature>
<evidence type="ECO:0000313" key="4">
    <source>
        <dbReference type="Proteomes" id="UP000000485"/>
    </source>
</evidence>
<evidence type="ECO:0000313" key="3">
    <source>
        <dbReference type="EMBL" id="AEI12333.1"/>
    </source>
</evidence>
<dbReference type="RefSeq" id="WP_013883852.1">
    <property type="nucleotide sequence ID" value="NC_015671.1"/>
</dbReference>
<sequence length="209" mass="20826">MSDVPSPGSPQPAEVAAAGRARSGRGRAAGLLVLAAAATGACALPTWLSTRAGTVLGAEEAVRASGGTAAPSLVAAALVLLAATGAVALVGRFGRWVVAATVALAGALVVGAAVAVLRDPVAALLPVVTERTGVERVVGTVEVSVWPWVTVAVGVLDLLAAVWLARSSGSWATSRRHEAARGTAADGAGPDRDDERDQWDALSRGDDPT</sequence>
<gene>
    <name evidence="3" type="ordered locus">Celgi_1826</name>
</gene>
<dbReference type="EMBL" id="CP002665">
    <property type="protein sequence ID" value="AEI12333.1"/>
    <property type="molecule type" value="Genomic_DNA"/>
</dbReference>
<accession>F8A6X9</accession>
<feature type="transmembrane region" description="Helical" evidence="2">
    <location>
        <begin position="68"/>
        <end position="89"/>
    </location>
</feature>
<feature type="transmembrane region" description="Helical" evidence="2">
    <location>
        <begin position="145"/>
        <end position="165"/>
    </location>
</feature>
<evidence type="ECO:0000256" key="1">
    <source>
        <dbReference type="SAM" id="MobiDB-lite"/>
    </source>
</evidence>
<proteinExistence type="predicted"/>
<feature type="compositionally biased region" description="Basic and acidic residues" evidence="1">
    <location>
        <begin position="189"/>
        <end position="209"/>
    </location>
</feature>
<organism evidence="3 4">
    <name type="scientific">Cellulomonas gilvus (strain ATCC 13127 / NRRL B-14078)</name>
    <name type="common">Cellvibrio gilvus</name>
    <dbReference type="NCBI Taxonomy" id="593907"/>
    <lineage>
        <taxon>Bacteria</taxon>
        <taxon>Bacillati</taxon>
        <taxon>Actinomycetota</taxon>
        <taxon>Actinomycetes</taxon>
        <taxon>Micrococcales</taxon>
        <taxon>Cellulomonadaceae</taxon>
        <taxon>Cellulomonas</taxon>
    </lineage>
</organism>
<keyword evidence="2" id="KW-1133">Transmembrane helix</keyword>